<dbReference type="InterPro" id="IPR032816">
    <property type="entry name" value="VTT_dom"/>
</dbReference>
<feature type="compositionally biased region" description="Basic and acidic residues" evidence="6">
    <location>
        <begin position="1"/>
        <end position="14"/>
    </location>
</feature>
<evidence type="ECO:0000259" key="8">
    <source>
        <dbReference type="Pfam" id="PF09335"/>
    </source>
</evidence>
<keyword evidence="10" id="KW-1185">Reference proteome</keyword>
<evidence type="ECO:0000313" key="10">
    <source>
        <dbReference type="Proteomes" id="UP001497444"/>
    </source>
</evidence>
<feature type="transmembrane region" description="Helical" evidence="7">
    <location>
        <begin position="110"/>
        <end position="130"/>
    </location>
</feature>
<evidence type="ECO:0000256" key="4">
    <source>
        <dbReference type="ARBA" id="ARBA00023136"/>
    </source>
</evidence>
<comment type="similarity">
    <text evidence="5">Belongs to the TMEM41 family.</text>
</comment>
<evidence type="ECO:0000256" key="2">
    <source>
        <dbReference type="ARBA" id="ARBA00022692"/>
    </source>
</evidence>
<evidence type="ECO:0000313" key="9">
    <source>
        <dbReference type="EMBL" id="CAK9278574.1"/>
    </source>
</evidence>
<keyword evidence="3 7" id="KW-1133">Transmembrane helix</keyword>
<dbReference type="PANTHER" id="PTHR43220">
    <property type="match status" value="1"/>
</dbReference>
<organism evidence="9 10">
    <name type="scientific">Sphagnum jensenii</name>
    <dbReference type="NCBI Taxonomy" id="128206"/>
    <lineage>
        <taxon>Eukaryota</taxon>
        <taxon>Viridiplantae</taxon>
        <taxon>Streptophyta</taxon>
        <taxon>Embryophyta</taxon>
        <taxon>Bryophyta</taxon>
        <taxon>Sphagnophytina</taxon>
        <taxon>Sphagnopsida</taxon>
        <taxon>Sphagnales</taxon>
        <taxon>Sphagnaceae</taxon>
        <taxon>Sphagnum</taxon>
    </lineage>
</organism>
<comment type="subcellular location">
    <subcellularLocation>
        <location evidence="1">Membrane</location>
        <topology evidence="1">Multi-pass membrane protein</topology>
    </subcellularLocation>
</comment>
<evidence type="ECO:0000256" key="5">
    <source>
        <dbReference type="ARBA" id="ARBA00025797"/>
    </source>
</evidence>
<feature type="domain" description="VTT" evidence="8">
    <location>
        <begin position="219"/>
        <end position="338"/>
    </location>
</feature>
<sequence>MERSRSDISRKEKGPASNPKILTYHSHIHSDNFREVHLDVDQSTTRTLGTNSEDTTSAYGKMRAMFVKTLVHHHPNTQSLNADASIAPELLSGLKVSGHINNLLWLRKSLLLTLIFTMSVSFMFLLFMSLPKLHHGATRERWKVGKDNFQILNTGKEAGREDGGGVDSSQQLELVLKLPKNITELRAVRETLLIYQKEHQQQVQINIIFLYIFLQAFMIPGSIFLNILAGSLYGFYEALILVLVLATVGSALCYTLSYTILKEIVYHYFPERCEWFAHEVHHHRHNLLSYILFLRITPILPNWFINVSAPIVSVPLRHFVLGTFLGLIPASVVAVKAGRILSQINSLADLYDHQTILTISVIAILVLLPVIFKRQIEQQPDPILTKTI</sequence>
<evidence type="ECO:0000256" key="7">
    <source>
        <dbReference type="SAM" id="Phobius"/>
    </source>
</evidence>
<reference evidence="9" key="1">
    <citation type="submission" date="2024-02" db="EMBL/GenBank/DDBJ databases">
        <authorList>
            <consortium name="ELIXIR-Norway"/>
            <consortium name="Elixir Norway"/>
        </authorList>
    </citation>
    <scope>NUCLEOTIDE SEQUENCE</scope>
</reference>
<feature type="transmembrane region" description="Helical" evidence="7">
    <location>
        <begin position="240"/>
        <end position="261"/>
    </location>
</feature>
<feature type="transmembrane region" description="Helical" evidence="7">
    <location>
        <begin position="319"/>
        <end position="341"/>
    </location>
</feature>
<accession>A0ABP0XHF3</accession>
<feature type="transmembrane region" description="Helical" evidence="7">
    <location>
        <begin position="353"/>
        <end position="372"/>
    </location>
</feature>
<proteinExistence type="inferred from homology"/>
<evidence type="ECO:0000256" key="3">
    <source>
        <dbReference type="ARBA" id="ARBA00022989"/>
    </source>
</evidence>
<dbReference type="InterPro" id="IPR045014">
    <property type="entry name" value="TM41A/B"/>
</dbReference>
<dbReference type="EMBL" id="OZ020104">
    <property type="protein sequence ID" value="CAK9278574.1"/>
    <property type="molecule type" value="Genomic_DNA"/>
</dbReference>
<feature type="transmembrane region" description="Helical" evidence="7">
    <location>
        <begin position="208"/>
        <end position="228"/>
    </location>
</feature>
<dbReference type="Proteomes" id="UP001497444">
    <property type="component" value="Chromosome 9"/>
</dbReference>
<keyword evidence="4 7" id="KW-0472">Membrane</keyword>
<dbReference type="PANTHER" id="PTHR43220:SF18">
    <property type="entry name" value="TRANSMEMBRANE PROTEIN 41B"/>
    <property type="match status" value="1"/>
</dbReference>
<protein>
    <recommendedName>
        <fullName evidence="8">VTT domain-containing protein</fullName>
    </recommendedName>
</protein>
<gene>
    <name evidence="9" type="ORF">CSSPJE1EN1_LOCUS24052</name>
</gene>
<feature type="region of interest" description="Disordered" evidence="6">
    <location>
        <begin position="1"/>
        <end position="21"/>
    </location>
</feature>
<evidence type="ECO:0000256" key="1">
    <source>
        <dbReference type="ARBA" id="ARBA00004141"/>
    </source>
</evidence>
<dbReference type="Pfam" id="PF09335">
    <property type="entry name" value="VTT_dom"/>
    <property type="match status" value="1"/>
</dbReference>
<keyword evidence="2 7" id="KW-0812">Transmembrane</keyword>
<evidence type="ECO:0000256" key="6">
    <source>
        <dbReference type="SAM" id="MobiDB-lite"/>
    </source>
</evidence>
<name>A0ABP0XHF3_9BRYO</name>